<dbReference type="Gene3D" id="3.40.430.10">
    <property type="entry name" value="Dihydrofolate Reductase, subunit A"/>
    <property type="match status" value="1"/>
</dbReference>
<comment type="catalytic activity">
    <reaction evidence="12">
        <text>2,5-diamino-6-hydroxy-4-(5-phosphoribosylamino)-pyrimidine + H2O + H(+) = 5-amino-6-(5-phospho-D-ribosylamino)uracil + NH4(+)</text>
        <dbReference type="Rhea" id="RHEA:21868"/>
        <dbReference type="ChEBI" id="CHEBI:15377"/>
        <dbReference type="ChEBI" id="CHEBI:15378"/>
        <dbReference type="ChEBI" id="CHEBI:28938"/>
        <dbReference type="ChEBI" id="CHEBI:58453"/>
        <dbReference type="ChEBI" id="CHEBI:58614"/>
        <dbReference type="EC" id="3.5.4.26"/>
    </reaction>
</comment>
<reference evidence="14 15" key="1">
    <citation type="submission" date="2024-02" db="EMBL/GenBank/DDBJ databases">
        <title>Bacteria isolated from the canopy kelp, Nereocystis luetkeana.</title>
        <authorList>
            <person name="Pfister C.A."/>
            <person name="Younker I.T."/>
            <person name="Light S.H."/>
        </authorList>
    </citation>
    <scope>NUCLEOTIDE SEQUENCE [LARGE SCALE GENOMIC DNA]</scope>
    <source>
        <strain evidence="14 15">TI.1.05</strain>
    </source>
</reference>
<dbReference type="Proteomes" id="UP001369082">
    <property type="component" value="Unassembled WGS sequence"/>
</dbReference>
<keyword evidence="8 12" id="KW-0862">Zinc</keyword>
<evidence type="ECO:0000313" key="15">
    <source>
        <dbReference type="Proteomes" id="UP001369082"/>
    </source>
</evidence>
<dbReference type="InterPro" id="IPR016193">
    <property type="entry name" value="Cytidine_deaminase-like"/>
</dbReference>
<accession>A0ABU9GTZ3</accession>
<evidence type="ECO:0000256" key="7">
    <source>
        <dbReference type="ARBA" id="ARBA00022723"/>
    </source>
</evidence>
<dbReference type="InterPro" id="IPR050765">
    <property type="entry name" value="Riboflavin_Biosynth_HTPR"/>
</dbReference>
<evidence type="ECO:0000256" key="1">
    <source>
        <dbReference type="ARBA" id="ARBA00002151"/>
    </source>
</evidence>
<comment type="cofactor">
    <cofactor evidence="12">
        <name>Zn(2+)</name>
        <dbReference type="ChEBI" id="CHEBI:29105"/>
    </cofactor>
    <text evidence="12">Binds 1 zinc ion.</text>
</comment>
<keyword evidence="9 12" id="KW-0521">NADP</keyword>
<dbReference type="CDD" id="cd01284">
    <property type="entry name" value="Riboflavin_deaminase-reductase"/>
    <property type="match status" value="1"/>
</dbReference>
<dbReference type="EMBL" id="JBAKAZ010000092">
    <property type="protein sequence ID" value="MEL0630808.1"/>
    <property type="molecule type" value="Genomic_DNA"/>
</dbReference>
<dbReference type="SUPFAM" id="SSF53927">
    <property type="entry name" value="Cytidine deaminase-like"/>
    <property type="match status" value="1"/>
</dbReference>
<keyword evidence="15" id="KW-1185">Reference proteome</keyword>
<dbReference type="InterPro" id="IPR002125">
    <property type="entry name" value="CMP_dCMP_dom"/>
</dbReference>
<sequence>MPFTQTDQKYMQRAIELAKKGRFTTSPNPNVGCVITLNDEIVGEGFHLKAGAGHAEVNALAMAKEKSLGATCYVTLEPCSHFGRTPPCALALVKAGVKRVVIAMVDPNPKVAGRGISILEEAGIIVEVGLLTAQAEQLNLGFITRMKFKRPRITVKMASSLDGKTALKNGESKWITGKAARADVQYFRAQQSAILTGINTVLLDNPSLNVRYQELINSPQITPELLPEANVRQPIRILLDSNNKLTLQEHLFSLPGKVLIVSLTARDRSDFDLCTADVEQIICPKNDLNKIDLHELMSLLNQYEINDLWVEAGATLAGELFKCDLVDEFILYQAIKLMGDQSRSLVNLPHFSTMNDIIKLKLQSVVQIGDDIRLINHRE</sequence>
<evidence type="ECO:0000313" key="14">
    <source>
        <dbReference type="EMBL" id="MEL0630808.1"/>
    </source>
</evidence>
<dbReference type="Gene3D" id="3.40.140.10">
    <property type="entry name" value="Cytidine Deaminase, domain 2"/>
    <property type="match status" value="1"/>
</dbReference>
<evidence type="ECO:0000256" key="8">
    <source>
        <dbReference type="ARBA" id="ARBA00022833"/>
    </source>
</evidence>
<dbReference type="Pfam" id="PF00383">
    <property type="entry name" value="dCMP_cyt_deam_1"/>
    <property type="match status" value="1"/>
</dbReference>
<comment type="pathway">
    <text evidence="3 12">Cofactor biosynthesis; riboflavin biosynthesis; 5-amino-6-(D-ribitylamino)uracil from GTP: step 3/4.</text>
</comment>
<evidence type="ECO:0000256" key="4">
    <source>
        <dbReference type="ARBA" id="ARBA00005259"/>
    </source>
</evidence>
<organism evidence="14 15">
    <name type="scientific">Psychromonas aquatilis</name>
    <dbReference type="NCBI Taxonomy" id="2005072"/>
    <lineage>
        <taxon>Bacteria</taxon>
        <taxon>Pseudomonadati</taxon>
        <taxon>Pseudomonadota</taxon>
        <taxon>Gammaproteobacteria</taxon>
        <taxon>Alteromonadales</taxon>
        <taxon>Psychromonadaceae</taxon>
        <taxon>Psychromonas</taxon>
    </lineage>
</organism>
<dbReference type="PROSITE" id="PS51747">
    <property type="entry name" value="CYT_DCMP_DEAMINASES_2"/>
    <property type="match status" value="1"/>
</dbReference>
<evidence type="ECO:0000256" key="2">
    <source>
        <dbReference type="ARBA" id="ARBA00004882"/>
    </source>
</evidence>
<evidence type="ECO:0000256" key="12">
    <source>
        <dbReference type="PIRNR" id="PIRNR006769"/>
    </source>
</evidence>
<dbReference type="NCBIfam" id="TIGR00326">
    <property type="entry name" value="eubact_ribD"/>
    <property type="match status" value="1"/>
</dbReference>
<dbReference type="Pfam" id="PF01872">
    <property type="entry name" value="RibD_C"/>
    <property type="match status" value="1"/>
</dbReference>
<dbReference type="EC" id="3.5.4.26" evidence="12"/>
<dbReference type="InterPro" id="IPR011549">
    <property type="entry name" value="RibD_C"/>
</dbReference>
<evidence type="ECO:0000256" key="6">
    <source>
        <dbReference type="ARBA" id="ARBA00022619"/>
    </source>
</evidence>
<dbReference type="PIRSF" id="PIRSF006769">
    <property type="entry name" value="RibD"/>
    <property type="match status" value="1"/>
</dbReference>
<feature type="domain" description="CMP/dCMP-type deaminase" evidence="13">
    <location>
        <begin position="5"/>
        <end position="127"/>
    </location>
</feature>
<dbReference type="EC" id="1.1.1.193" evidence="12"/>
<comment type="similarity">
    <text evidence="5 12">In the C-terminal section; belongs to the HTP reductase family.</text>
</comment>
<dbReference type="NCBIfam" id="TIGR00227">
    <property type="entry name" value="ribD_Cterm"/>
    <property type="match status" value="1"/>
</dbReference>
<evidence type="ECO:0000256" key="3">
    <source>
        <dbReference type="ARBA" id="ARBA00004910"/>
    </source>
</evidence>
<keyword evidence="12 14" id="KW-0378">Hydrolase</keyword>
<dbReference type="PANTHER" id="PTHR38011">
    <property type="entry name" value="DIHYDROFOLATE REDUCTASE FAMILY PROTEIN (AFU_ORTHOLOGUE AFUA_8G06820)"/>
    <property type="match status" value="1"/>
</dbReference>
<proteinExistence type="inferred from homology"/>
<dbReference type="InterPro" id="IPR016192">
    <property type="entry name" value="APOBEC/CMP_deaminase_Zn-bd"/>
</dbReference>
<keyword evidence="11" id="KW-0511">Multifunctional enzyme</keyword>
<evidence type="ECO:0000256" key="9">
    <source>
        <dbReference type="ARBA" id="ARBA00022857"/>
    </source>
</evidence>
<dbReference type="GO" id="GO:0008835">
    <property type="term" value="F:diaminohydroxyphosphoribosylaminopyrimidine deaminase activity"/>
    <property type="evidence" value="ECO:0007669"/>
    <property type="project" value="UniProtKB-EC"/>
</dbReference>
<comment type="catalytic activity">
    <reaction evidence="12">
        <text>5-amino-6-(5-phospho-D-ribitylamino)uracil + NADP(+) = 5-amino-6-(5-phospho-D-ribosylamino)uracil + NADPH + H(+)</text>
        <dbReference type="Rhea" id="RHEA:17845"/>
        <dbReference type="ChEBI" id="CHEBI:15378"/>
        <dbReference type="ChEBI" id="CHEBI:57783"/>
        <dbReference type="ChEBI" id="CHEBI:58349"/>
        <dbReference type="ChEBI" id="CHEBI:58421"/>
        <dbReference type="ChEBI" id="CHEBI:58453"/>
        <dbReference type="EC" id="1.1.1.193"/>
    </reaction>
</comment>
<keyword evidence="6 12" id="KW-0686">Riboflavin biosynthesis</keyword>
<comment type="function">
    <text evidence="1 12">Converts 2,5-diamino-6-(ribosylamino)-4(3h)-pyrimidinone 5'-phosphate into 5-amino-6-(ribosylamino)-2,4(1h,3h)-pyrimidinedione 5'-phosphate.</text>
</comment>
<dbReference type="PANTHER" id="PTHR38011:SF7">
    <property type="entry name" value="2,5-DIAMINO-6-RIBOSYLAMINO-4(3H)-PYRIMIDINONE 5'-PHOSPHATE REDUCTASE"/>
    <property type="match status" value="1"/>
</dbReference>
<comment type="similarity">
    <text evidence="4 12">In the N-terminal section; belongs to the cytidine and deoxycytidylate deaminase family.</text>
</comment>
<dbReference type="SUPFAM" id="SSF53597">
    <property type="entry name" value="Dihydrofolate reductase-like"/>
    <property type="match status" value="1"/>
</dbReference>
<dbReference type="PROSITE" id="PS00903">
    <property type="entry name" value="CYT_DCMP_DEAMINASES_1"/>
    <property type="match status" value="1"/>
</dbReference>
<dbReference type="GO" id="GO:0008703">
    <property type="term" value="F:5-amino-6-(5-phosphoribosylamino)uracil reductase activity"/>
    <property type="evidence" value="ECO:0007669"/>
    <property type="project" value="UniProtKB-EC"/>
</dbReference>
<gene>
    <name evidence="14" type="primary">ribD</name>
    <name evidence="14" type="ORF">V6256_14460</name>
</gene>
<dbReference type="InterPro" id="IPR004794">
    <property type="entry name" value="Eubact_RibD"/>
</dbReference>
<evidence type="ECO:0000259" key="13">
    <source>
        <dbReference type="PROSITE" id="PS51747"/>
    </source>
</evidence>
<evidence type="ECO:0000256" key="10">
    <source>
        <dbReference type="ARBA" id="ARBA00023002"/>
    </source>
</evidence>
<keyword evidence="7 12" id="KW-0479">Metal-binding</keyword>
<evidence type="ECO:0000256" key="5">
    <source>
        <dbReference type="ARBA" id="ARBA00007417"/>
    </source>
</evidence>
<dbReference type="InterPro" id="IPR002734">
    <property type="entry name" value="RibDG_C"/>
</dbReference>
<dbReference type="InterPro" id="IPR024072">
    <property type="entry name" value="DHFR-like_dom_sf"/>
</dbReference>
<name>A0ABU9GTZ3_9GAMM</name>
<evidence type="ECO:0000256" key="11">
    <source>
        <dbReference type="ARBA" id="ARBA00023268"/>
    </source>
</evidence>
<dbReference type="RefSeq" id="WP_341598964.1">
    <property type="nucleotide sequence ID" value="NZ_JBAKAZ010000092.1"/>
</dbReference>
<protein>
    <recommendedName>
        <fullName evidence="12">Riboflavin biosynthesis protein RibD</fullName>
    </recommendedName>
    <domain>
        <recommendedName>
            <fullName evidence="12">Diaminohydroxyphosphoribosylaminopyrimidine deaminase</fullName>
            <shortName evidence="12">DRAP deaminase</shortName>
            <ecNumber evidence="12">3.5.4.26</ecNumber>
        </recommendedName>
        <alternativeName>
            <fullName evidence="12">Riboflavin-specific deaminase</fullName>
        </alternativeName>
    </domain>
    <domain>
        <recommendedName>
            <fullName evidence="12">5-amino-6-(5-phosphoribosylamino)uracil reductase</fullName>
            <ecNumber evidence="12">1.1.1.193</ecNumber>
        </recommendedName>
        <alternativeName>
            <fullName evidence="12">HTP reductase</fullName>
        </alternativeName>
    </domain>
</protein>
<comment type="caution">
    <text evidence="14">The sequence shown here is derived from an EMBL/GenBank/DDBJ whole genome shotgun (WGS) entry which is preliminary data.</text>
</comment>
<keyword evidence="10 12" id="KW-0560">Oxidoreductase</keyword>
<comment type="pathway">
    <text evidence="2 12">Cofactor biosynthesis; riboflavin biosynthesis; 5-amino-6-(D-ribitylamino)uracil from GTP: step 2/4.</text>
</comment>